<feature type="compositionally biased region" description="Polar residues" evidence="1">
    <location>
        <begin position="830"/>
        <end position="848"/>
    </location>
</feature>
<keyword evidence="2" id="KW-0472">Membrane</keyword>
<feature type="compositionally biased region" description="Low complexity" evidence="1">
    <location>
        <begin position="580"/>
        <end position="595"/>
    </location>
</feature>
<feature type="compositionally biased region" description="Polar residues" evidence="1">
    <location>
        <begin position="1090"/>
        <end position="1109"/>
    </location>
</feature>
<accession>A0A2K3D5F3</accession>
<feature type="region of interest" description="Disordered" evidence="1">
    <location>
        <begin position="57"/>
        <end position="79"/>
    </location>
</feature>
<feature type="transmembrane region" description="Helical" evidence="2">
    <location>
        <begin position="188"/>
        <end position="213"/>
    </location>
</feature>
<dbReference type="InParanoid" id="A0A2K3D5F3"/>
<dbReference type="EMBL" id="CM008973">
    <property type="protein sequence ID" value="PNW75763.1"/>
    <property type="molecule type" value="Genomic_DNA"/>
</dbReference>
<feature type="transmembrane region" description="Helical" evidence="2">
    <location>
        <begin position="160"/>
        <end position="181"/>
    </location>
</feature>
<gene>
    <name evidence="3" type="ORF">CHLRE_12g561602v5</name>
</gene>
<protein>
    <submittedName>
        <fullName evidence="3">Uncharacterized protein</fullName>
    </submittedName>
</protein>
<dbReference type="GeneID" id="66055872"/>
<dbReference type="OrthoDB" id="551458at2759"/>
<feature type="transmembrane region" description="Helical" evidence="2">
    <location>
        <begin position="110"/>
        <end position="132"/>
    </location>
</feature>
<feature type="compositionally biased region" description="Low complexity" evidence="1">
    <location>
        <begin position="490"/>
        <end position="505"/>
    </location>
</feature>
<sequence>MAAEAETEDFVNPADPDAFAGLLESNPDVDFIAEIPEDAARVVLQPDGSVVVGIDTSKVPADPASRTRRNGRRQRAEEARVQAESRTAFHALRAEQAVTYRRRVVQPRRYTFMALVGADMVFFLVSLLVQAFTSGLHMGRQWSSVGANGVSLYWWPTPKLLTLEEVAFSLVVDLVGVMAGFQEKPPVLGLFLLLDMITTILIGIHGISLFLLFRAVQLAACILYRNALVHVLGMSMTDEERLEFLSTELGIVTIFHTMAGFCGVLCGIEPQQARRASGDGHASTNPSPRQSSVAAPPEQLMAMQATTSATTSTAGAPAGVGSTLDPGAAGSREEQRLSLSLTAFGQQAPRTGEAAAPQAIGHAAGLEPTHARAPAGAGPLTTVAVFSFAAGAAHASVQRSESAARLPDVHASQSSGAADWNTVQLPWSVLHAAGAALNNAGAAATQAMHAAPAFSALLPAGAAPRALHVAAEAAAAVGGGEVSGSQVHTGAAVGPSGSSGASAAAAWTQPQPALFVQQSVHQRESPRRLLTLQQGLSIEPAGTPEGLVGNGLVGTAVSGRGVLPAATAVGAGAGARHGDTSAGSGLSSSSTPQGPGLRLQALQLQLQLTQMSLRLQQQRLPFQNTPASAALIPSQSQQLQQPSMGFWEATSAATIRSGGAAEADVTVVPSRLPTTRSKPALQAGAPSWRRAGVLGALLGTFTPSRAPIKPRRLQPAAQATTSTARSGPVEIASSAADLPMLVSAWPGSVASAALGAGGGVAAQLHGASARQEDSGDTQQLAAPDERQPQAQPGDPDAGMQQMQWQLQSHPYNGQNGLWGAEADPSLISGLGQQDTLSWRPNPQHSSWALQQQQSDKYLRAQPYPIPPTQQRQWAVRETAGCEASGSGAHTADAVQPAGCLHPVRMVAAAPHLHSTSAISNGAGGSTGVRGLSLSAASLLAHTAAAAAVPVNSMLPGDAAVSEQSGTGGSPHALQQHEAATGRQEMLTAMQAAIAEAQRLRQAVEDRRRAADTAAAFTAAPSSQRRKQDEEPLTGVAAAARAAAVPFSRSAKRREQNLADTSAGVDAAAGHTSSPATMSPSCGGGPAPSSEVAQSAVGIQSTEVEATATQDGAAWTQGHATLGWSLAGGSDGPPPPQVTMSGPRALQHAVSRRPTKPTSPHTAGQRVPARPDEWAAGRGAAATHQDDEDQQRHAKQPPLKQVQQLRACVGSRQRAADPGSPRHEQFGQLCDLSPQRR</sequence>
<feature type="region of interest" description="Disordered" evidence="1">
    <location>
        <begin position="571"/>
        <end position="595"/>
    </location>
</feature>
<feature type="compositionally biased region" description="Low complexity" evidence="1">
    <location>
        <begin position="305"/>
        <end position="323"/>
    </location>
</feature>
<feature type="region of interest" description="Disordered" evidence="1">
    <location>
        <begin position="484"/>
        <end position="505"/>
    </location>
</feature>
<dbReference type="RefSeq" id="XP_042918822.1">
    <property type="nucleotide sequence ID" value="XM_043069183.1"/>
</dbReference>
<keyword evidence="2" id="KW-0812">Transmembrane</keyword>
<feature type="compositionally biased region" description="Polar residues" evidence="1">
    <location>
        <begin position="282"/>
        <end position="293"/>
    </location>
</feature>
<keyword evidence="4" id="KW-1185">Reference proteome</keyword>
<feature type="region of interest" description="Disordered" evidence="1">
    <location>
        <begin position="958"/>
        <end position="979"/>
    </location>
</feature>
<dbReference type="KEGG" id="cre:CHLRE_12g561602v5"/>
<name>A0A2K3D5F3_CHLRE</name>
<reference evidence="3 4" key="1">
    <citation type="journal article" date="2007" name="Science">
        <title>The Chlamydomonas genome reveals the evolution of key animal and plant functions.</title>
        <authorList>
            <person name="Merchant S.S."/>
            <person name="Prochnik S.E."/>
            <person name="Vallon O."/>
            <person name="Harris E.H."/>
            <person name="Karpowicz S.J."/>
            <person name="Witman G.B."/>
            <person name="Terry A."/>
            <person name="Salamov A."/>
            <person name="Fritz-Laylin L.K."/>
            <person name="Marechal-Drouard L."/>
            <person name="Marshall W.F."/>
            <person name="Qu L.H."/>
            <person name="Nelson D.R."/>
            <person name="Sanderfoot A.A."/>
            <person name="Spalding M.H."/>
            <person name="Kapitonov V.V."/>
            <person name="Ren Q."/>
            <person name="Ferris P."/>
            <person name="Lindquist E."/>
            <person name="Shapiro H."/>
            <person name="Lucas S.M."/>
            <person name="Grimwood J."/>
            <person name="Schmutz J."/>
            <person name="Cardol P."/>
            <person name="Cerutti H."/>
            <person name="Chanfreau G."/>
            <person name="Chen C.L."/>
            <person name="Cognat V."/>
            <person name="Croft M.T."/>
            <person name="Dent R."/>
            <person name="Dutcher S."/>
            <person name="Fernandez E."/>
            <person name="Fukuzawa H."/>
            <person name="Gonzalez-Ballester D."/>
            <person name="Gonzalez-Halphen D."/>
            <person name="Hallmann A."/>
            <person name="Hanikenne M."/>
            <person name="Hippler M."/>
            <person name="Inwood W."/>
            <person name="Jabbari K."/>
            <person name="Kalanon M."/>
            <person name="Kuras R."/>
            <person name="Lefebvre P.A."/>
            <person name="Lemaire S.D."/>
            <person name="Lobanov A.V."/>
            <person name="Lohr M."/>
            <person name="Manuell A."/>
            <person name="Meier I."/>
            <person name="Mets L."/>
            <person name="Mittag M."/>
            <person name="Mittelmeier T."/>
            <person name="Moroney J.V."/>
            <person name="Moseley J."/>
            <person name="Napoli C."/>
            <person name="Nedelcu A.M."/>
            <person name="Niyogi K."/>
            <person name="Novoselov S.V."/>
            <person name="Paulsen I.T."/>
            <person name="Pazour G."/>
            <person name="Purton S."/>
            <person name="Ral J.P."/>
            <person name="Riano-Pachon D.M."/>
            <person name="Riekhof W."/>
            <person name="Rymarquis L."/>
            <person name="Schroda M."/>
            <person name="Stern D."/>
            <person name="Umen J."/>
            <person name="Willows R."/>
            <person name="Wilson N."/>
            <person name="Zimmer S.L."/>
            <person name="Allmer J."/>
            <person name="Balk J."/>
            <person name="Bisova K."/>
            <person name="Chen C.J."/>
            <person name="Elias M."/>
            <person name="Gendler K."/>
            <person name="Hauser C."/>
            <person name="Lamb M.R."/>
            <person name="Ledford H."/>
            <person name="Long J.C."/>
            <person name="Minagawa J."/>
            <person name="Page M.D."/>
            <person name="Pan J."/>
            <person name="Pootakham W."/>
            <person name="Roje S."/>
            <person name="Rose A."/>
            <person name="Stahlberg E."/>
            <person name="Terauchi A.M."/>
            <person name="Yang P."/>
            <person name="Ball S."/>
            <person name="Bowler C."/>
            <person name="Dieckmann C.L."/>
            <person name="Gladyshev V.N."/>
            <person name="Green P."/>
            <person name="Jorgensen R."/>
            <person name="Mayfield S."/>
            <person name="Mueller-Roeber B."/>
            <person name="Rajamani S."/>
            <person name="Sayre R.T."/>
            <person name="Brokstein P."/>
            <person name="Dubchak I."/>
            <person name="Goodstein D."/>
            <person name="Hornick L."/>
            <person name="Huang Y.W."/>
            <person name="Jhaveri J."/>
            <person name="Luo Y."/>
            <person name="Martinez D."/>
            <person name="Ngau W.C."/>
            <person name="Otillar B."/>
            <person name="Poliakov A."/>
            <person name="Porter A."/>
            <person name="Szajkowski L."/>
            <person name="Werner G."/>
            <person name="Zhou K."/>
            <person name="Grigoriev I.V."/>
            <person name="Rokhsar D.S."/>
            <person name="Grossman A.R."/>
        </authorList>
    </citation>
    <scope>NUCLEOTIDE SEQUENCE [LARGE SCALE GENOMIC DNA]</scope>
    <source>
        <strain evidence="4">CC-503</strain>
    </source>
</reference>
<keyword evidence="2" id="KW-1133">Transmembrane helix</keyword>
<evidence type="ECO:0000256" key="1">
    <source>
        <dbReference type="SAM" id="MobiDB-lite"/>
    </source>
</evidence>
<dbReference type="Proteomes" id="UP000006906">
    <property type="component" value="Chromosome 12"/>
</dbReference>
<evidence type="ECO:0000256" key="2">
    <source>
        <dbReference type="SAM" id="Phobius"/>
    </source>
</evidence>
<evidence type="ECO:0000313" key="3">
    <source>
        <dbReference type="EMBL" id="PNW75763.1"/>
    </source>
</evidence>
<organism evidence="3 4">
    <name type="scientific">Chlamydomonas reinhardtii</name>
    <name type="common">Chlamydomonas smithii</name>
    <dbReference type="NCBI Taxonomy" id="3055"/>
    <lineage>
        <taxon>Eukaryota</taxon>
        <taxon>Viridiplantae</taxon>
        <taxon>Chlorophyta</taxon>
        <taxon>core chlorophytes</taxon>
        <taxon>Chlorophyceae</taxon>
        <taxon>CS clade</taxon>
        <taxon>Chlamydomonadales</taxon>
        <taxon>Chlamydomonadaceae</taxon>
        <taxon>Chlamydomonas</taxon>
    </lineage>
</organism>
<dbReference type="AlphaFoldDB" id="A0A2K3D5F3"/>
<feature type="region of interest" description="Disordered" evidence="1">
    <location>
        <begin position="704"/>
        <end position="728"/>
    </location>
</feature>
<evidence type="ECO:0000313" key="4">
    <source>
        <dbReference type="Proteomes" id="UP000006906"/>
    </source>
</evidence>
<feature type="region of interest" description="Disordered" evidence="1">
    <location>
        <begin position="764"/>
        <end position="848"/>
    </location>
</feature>
<feature type="compositionally biased region" description="Polar residues" evidence="1">
    <location>
        <begin position="800"/>
        <end position="815"/>
    </location>
</feature>
<dbReference type="Gramene" id="PNW75763">
    <property type="protein sequence ID" value="PNW75763"/>
    <property type="gene ID" value="CHLRE_12g561602v5"/>
</dbReference>
<proteinExistence type="predicted"/>
<feature type="region of interest" description="Disordered" evidence="1">
    <location>
        <begin position="1011"/>
        <end position="1236"/>
    </location>
</feature>
<feature type="region of interest" description="Disordered" evidence="1">
    <location>
        <begin position="275"/>
        <end position="335"/>
    </location>
</feature>